<dbReference type="InterPro" id="IPR032861">
    <property type="entry name" value="TAXi_N"/>
</dbReference>
<dbReference type="InterPro" id="IPR032799">
    <property type="entry name" value="TAXi_C"/>
</dbReference>
<dbReference type="Pfam" id="PF14541">
    <property type="entry name" value="TAXi_C"/>
    <property type="match status" value="1"/>
</dbReference>
<protein>
    <recommendedName>
        <fullName evidence="4">Peptidase A1 domain-containing protein</fullName>
    </recommendedName>
</protein>
<evidence type="ECO:0000256" key="1">
    <source>
        <dbReference type="ARBA" id="ARBA00007447"/>
    </source>
</evidence>
<keyword evidence="3" id="KW-0812">Transmembrane</keyword>
<dbReference type="PANTHER" id="PTHR13683">
    <property type="entry name" value="ASPARTYL PROTEASES"/>
    <property type="match status" value="1"/>
</dbReference>
<accession>A0A978VEM5</accession>
<dbReference type="InterPro" id="IPR021109">
    <property type="entry name" value="Peptidase_aspartic_dom_sf"/>
</dbReference>
<dbReference type="Proteomes" id="UP000813462">
    <property type="component" value="Unassembled WGS sequence"/>
</dbReference>
<dbReference type="Gene3D" id="2.40.70.10">
    <property type="entry name" value="Acid Proteases"/>
    <property type="match status" value="2"/>
</dbReference>
<dbReference type="Pfam" id="PF14543">
    <property type="entry name" value="TAXi_N"/>
    <property type="match status" value="1"/>
</dbReference>
<sequence length="467" mass="52100">MQRPAANSFTIISMFVSFVSLIFSTSISFTTAFDSPYKLSKISTNGVALPLHLRENSMKSRFNIDDHSLVLARLARDKARLQQLTSSSSSSPSSAYSTIVKVFSGEYVVLMNVGDPPLQLDLLIDTTSSFTWWQCQPCEICYKQPLPNPIYDPRNSSTFRQVDCRAQYSSECDHTQPVIEGCYSRSDMRCRYRNTYDSGFITEGTMGTEILADFYHQNITNSLTFGCGTKNVGGTHEFADASGILGFFPGRYSFPNLVHCNSSFSFCFPGYYDGGKGQLYLNITTTTRVVARLLLGYMKSFGLYYLAFNGIEMDGFTIPIPPEFWQTDGKGNGGVIIDMATIITKLPEKAYAIFKDYFLKSTDKSVPVLPGEEGLDTCFNLTGLSDWKMQGHYFPEVKLVFQSRPDPLDISNEQMIMDMGNGKHCLAVAPGGPTTILGSWILQRTLVEFDLSNALLKFDPRSCDLPF</sequence>
<feature type="active site" evidence="2">
    <location>
        <position position="338"/>
    </location>
</feature>
<dbReference type="PROSITE" id="PS51767">
    <property type="entry name" value="PEPTIDASE_A1"/>
    <property type="match status" value="1"/>
</dbReference>
<evidence type="ECO:0000313" key="6">
    <source>
        <dbReference type="Proteomes" id="UP000813462"/>
    </source>
</evidence>
<evidence type="ECO:0000259" key="4">
    <source>
        <dbReference type="PROSITE" id="PS51767"/>
    </source>
</evidence>
<evidence type="ECO:0000256" key="3">
    <source>
        <dbReference type="SAM" id="Phobius"/>
    </source>
</evidence>
<keyword evidence="3" id="KW-0472">Membrane</keyword>
<organism evidence="5 6">
    <name type="scientific">Ziziphus jujuba var. spinosa</name>
    <dbReference type="NCBI Taxonomy" id="714518"/>
    <lineage>
        <taxon>Eukaryota</taxon>
        <taxon>Viridiplantae</taxon>
        <taxon>Streptophyta</taxon>
        <taxon>Embryophyta</taxon>
        <taxon>Tracheophyta</taxon>
        <taxon>Spermatophyta</taxon>
        <taxon>Magnoliopsida</taxon>
        <taxon>eudicotyledons</taxon>
        <taxon>Gunneridae</taxon>
        <taxon>Pentapetalae</taxon>
        <taxon>rosids</taxon>
        <taxon>fabids</taxon>
        <taxon>Rosales</taxon>
        <taxon>Rhamnaceae</taxon>
        <taxon>Paliureae</taxon>
        <taxon>Ziziphus</taxon>
    </lineage>
</organism>
<reference evidence="5" key="1">
    <citation type="journal article" date="2021" name="Front. Plant Sci.">
        <title>Chromosome-Scale Genome Assembly for Chinese Sour Jujube and Insights Into Its Genome Evolution and Domestication Signature.</title>
        <authorList>
            <person name="Shen L.-Y."/>
            <person name="Luo H."/>
            <person name="Wang X.-L."/>
            <person name="Wang X.-M."/>
            <person name="Qiu X.-J."/>
            <person name="Liu H."/>
            <person name="Zhou S.-S."/>
            <person name="Jia K.-H."/>
            <person name="Nie S."/>
            <person name="Bao Y.-T."/>
            <person name="Zhang R.-G."/>
            <person name="Yun Q.-Z."/>
            <person name="Chai Y.-H."/>
            <person name="Lu J.-Y."/>
            <person name="Li Y."/>
            <person name="Zhao S.-W."/>
            <person name="Mao J.-F."/>
            <person name="Jia S.-G."/>
            <person name="Mao Y.-M."/>
        </authorList>
    </citation>
    <scope>NUCLEOTIDE SEQUENCE</scope>
    <source>
        <strain evidence="5">AT0</strain>
        <tissue evidence="5">Leaf</tissue>
    </source>
</reference>
<dbReference type="InterPro" id="IPR001461">
    <property type="entry name" value="Aspartic_peptidase_A1"/>
</dbReference>
<gene>
    <name evidence="5" type="ORF">FEM48_Zijuj05G0112300</name>
</gene>
<dbReference type="OrthoDB" id="851873at2759"/>
<evidence type="ECO:0000256" key="2">
    <source>
        <dbReference type="PIRSR" id="PIRSR601461-1"/>
    </source>
</evidence>
<dbReference type="AlphaFoldDB" id="A0A978VEM5"/>
<feature type="domain" description="Peptidase A1" evidence="4">
    <location>
        <begin position="107"/>
        <end position="459"/>
    </location>
</feature>
<name>A0A978VEM5_ZIZJJ</name>
<dbReference type="PANTHER" id="PTHR13683:SF679">
    <property type="entry name" value="ASPARTYL PROTEASE FAMILY PROTEIN 2"/>
    <property type="match status" value="1"/>
</dbReference>
<keyword evidence="3" id="KW-1133">Transmembrane helix</keyword>
<feature type="active site" evidence="2">
    <location>
        <position position="125"/>
    </location>
</feature>
<proteinExistence type="inferred from homology"/>
<comment type="similarity">
    <text evidence="1">Belongs to the peptidase A1 family.</text>
</comment>
<dbReference type="GO" id="GO:0006508">
    <property type="term" value="P:proteolysis"/>
    <property type="evidence" value="ECO:0007669"/>
    <property type="project" value="InterPro"/>
</dbReference>
<feature type="transmembrane region" description="Helical" evidence="3">
    <location>
        <begin position="12"/>
        <end position="33"/>
    </location>
</feature>
<dbReference type="InterPro" id="IPR033121">
    <property type="entry name" value="PEPTIDASE_A1"/>
</dbReference>
<dbReference type="EMBL" id="JAEACU010000005">
    <property type="protein sequence ID" value="KAH7528814.1"/>
    <property type="molecule type" value="Genomic_DNA"/>
</dbReference>
<dbReference type="GO" id="GO:0004190">
    <property type="term" value="F:aspartic-type endopeptidase activity"/>
    <property type="evidence" value="ECO:0007669"/>
    <property type="project" value="InterPro"/>
</dbReference>
<dbReference type="SUPFAM" id="SSF50630">
    <property type="entry name" value="Acid proteases"/>
    <property type="match status" value="1"/>
</dbReference>
<comment type="caution">
    <text evidence="5">The sequence shown here is derived from an EMBL/GenBank/DDBJ whole genome shotgun (WGS) entry which is preliminary data.</text>
</comment>
<evidence type="ECO:0000313" key="5">
    <source>
        <dbReference type="EMBL" id="KAH7528814.1"/>
    </source>
</evidence>